<comment type="caution">
    <text evidence="14">The sequence shown here is derived from an EMBL/GenBank/DDBJ whole genome shotgun (WGS) entry which is preliminary data.</text>
</comment>
<dbReference type="SUPFAM" id="SSF158472">
    <property type="entry name" value="HAMP domain-like"/>
    <property type="match status" value="1"/>
</dbReference>
<keyword evidence="7 14" id="KW-0418">Kinase</keyword>
<evidence type="ECO:0000256" key="8">
    <source>
        <dbReference type="ARBA" id="ARBA00022989"/>
    </source>
</evidence>
<sequence length="371" mass="39993">MNRRSGLSVRWKLTLSYTGFLMLAGALVLGITWLFLLRFIPPLSLGGMLEGAFDPRLYVGGAGPRVFIPAAVLVMLFLLVFGLVGGWILAGRMLAPLDRVTRATRVAAAGSLSHRIALPGRRDEFRELADAFDAMLARLEAHVGEQQRFAANASHELRTPLAITRTLLDVARRDPDRDVDALLDRLQAVNTRAVDLTEALLLLGRAEQRSFTPEYVDLSLLVEEAIETFLPLAESRAISIETSGDDTTQVAGSRALLLQLVTNLVHNAVVHNLPHGGTVRVTTRTASGIAALTVENSGRELTRERLAVLAEPFQRGAERTRSDHAGAGLGLAIVRSITTAHNGRLALAPRPAGGLRVTIWLPARSSPAPGS</sequence>
<dbReference type="SUPFAM" id="SSF55874">
    <property type="entry name" value="ATPase domain of HSP90 chaperone/DNA topoisomerase II/histidine kinase"/>
    <property type="match status" value="1"/>
</dbReference>
<dbReference type="Gene3D" id="6.10.340.10">
    <property type="match status" value="1"/>
</dbReference>
<organism evidence="14 15">
    <name type="scientific">Myceligenerans crystallogenes</name>
    <dbReference type="NCBI Taxonomy" id="316335"/>
    <lineage>
        <taxon>Bacteria</taxon>
        <taxon>Bacillati</taxon>
        <taxon>Actinomycetota</taxon>
        <taxon>Actinomycetes</taxon>
        <taxon>Micrococcales</taxon>
        <taxon>Promicromonosporaceae</taxon>
        <taxon>Myceligenerans</taxon>
    </lineage>
</organism>
<feature type="domain" description="Histidine kinase" evidence="12">
    <location>
        <begin position="152"/>
        <end position="365"/>
    </location>
</feature>
<dbReference type="InterPro" id="IPR003660">
    <property type="entry name" value="HAMP_dom"/>
</dbReference>
<comment type="catalytic activity">
    <reaction evidence="1">
        <text>ATP + protein L-histidine = ADP + protein N-phospho-L-histidine.</text>
        <dbReference type="EC" id="2.7.13.3"/>
    </reaction>
</comment>
<keyword evidence="4" id="KW-0597">Phosphoprotein</keyword>
<dbReference type="PANTHER" id="PTHR45436:SF5">
    <property type="entry name" value="SENSOR HISTIDINE KINASE TRCS"/>
    <property type="match status" value="1"/>
</dbReference>
<evidence type="ECO:0000259" key="12">
    <source>
        <dbReference type="PROSITE" id="PS50109"/>
    </source>
</evidence>
<evidence type="ECO:0000256" key="6">
    <source>
        <dbReference type="ARBA" id="ARBA00022692"/>
    </source>
</evidence>
<keyword evidence="10 11" id="KW-0472">Membrane</keyword>
<evidence type="ECO:0000256" key="11">
    <source>
        <dbReference type="SAM" id="Phobius"/>
    </source>
</evidence>
<keyword evidence="9" id="KW-0902">Two-component regulatory system</keyword>
<evidence type="ECO:0000256" key="10">
    <source>
        <dbReference type="ARBA" id="ARBA00023136"/>
    </source>
</evidence>
<feature type="domain" description="HAMP" evidence="13">
    <location>
        <begin position="91"/>
        <end position="144"/>
    </location>
</feature>
<name>A0ABP4ZXT7_9MICO</name>
<dbReference type="EC" id="2.7.13.3" evidence="3"/>
<dbReference type="PANTHER" id="PTHR45436">
    <property type="entry name" value="SENSOR HISTIDINE KINASE YKOH"/>
    <property type="match status" value="1"/>
</dbReference>
<feature type="transmembrane region" description="Helical" evidence="11">
    <location>
        <begin position="20"/>
        <end position="40"/>
    </location>
</feature>
<dbReference type="InterPro" id="IPR003594">
    <property type="entry name" value="HATPase_dom"/>
</dbReference>
<dbReference type="InterPro" id="IPR036890">
    <property type="entry name" value="HATPase_C_sf"/>
</dbReference>
<evidence type="ECO:0000256" key="2">
    <source>
        <dbReference type="ARBA" id="ARBA00004236"/>
    </source>
</evidence>
<evidence type="ECO:0000313" key="14">
    <source>
        <dbReference type="EMBL" id="GAA1875130.1"/>
    </source>
</evidence>
<evidence type="ECO:0000256" key="4">
    <source>
        <dbReference type="ARBA" id="ARBA00022553"/>
    </source>
</evidence>
<dbReference type="Pfam" id="PF00512">
    <property type="entry name" value="HisKA"/>
    <property type="match status" value="1"/>
</dbReference>
<dbReference type="PROSITE" id="PS50109">
    <property type="entry name" value="HIS_KIN"/>
    <property type="match status" value="1"/>
</dbReference>
<dbReference type="SMART" id="SM00388">
    <property type="entry name" value="HisKA"/>
    <property type="match status" value="1"/>
</dbReference>
<dbReference type="InterPro" id="IPR003661">
    <property type="entry name" value="HisK_dim/P_dom"/>
</dbReference>
<evidence type="ECO:0000259" key="13">
    <source>
        <dbReference type="PROSITE" id="PS50885"/>
    </source>
</evidence>
<dbReference type="SMART" id="SM00304">
    <property type="entry name" value="HAMP"/>
    <property type="match status" value="1"/>
</dbReference>
<keyword evidence="15" id="KW-1185">Reference proteome</keyword>
<dbReference type="Gene3D" id="1.10.287.130">
    <property type="match status" value="1"/>
</dbReference>
<accession>A0ABP4ZXT7</accession>
<dbReference type="RefSeq" id="WP_344106202.1">
    <property type="nucleotide sequence ID" value="NZ_BAAANL010000010.1"/>
</dbReference>
<dbReference type="CDD" id="cd06225">
    <property type="entry name" value="HAMP"/>
    <property type="match status" value="1"/>
</dbReference>
<dbReference type="PROSITE" id="PS50885">
    <property type="entry name" value="HAMP"/>
    <property type="match status" value="1"/>
</dbReference>
<evidence type="ECO:0000256" key="9">
    <source>
        <dbReference type="ARBA" id="ARBA00023012"/>
    </source>
</evidence>
<dbReference type="InterPro" id="IPR004358">
    <property type="entry name" value="Sig_transdc_His_kin-like_C"/>
</dbReference>
<dbReference type="InterPro" id="IPR050428">
    <property type="entry name" value="TCS_sensor_his_kinase"/>
</dbReference>
<dbReference type="InterPro" id="IPR036097">
    <property type="entry name" value="HisK_dim/P_sf"/>
</dbReference>
<dbReference type="Pfam" id="PF00672">
    <property type="entry name" value="HAMP"/>
    <property type="match status" value="1"/>
</dbReference>
<protein>
    <recommendedName>
        <fullName evidence="3">histidine kinase</fullName>
        <ecNumber evidence="3">2.7.13.3</ecNumber>
    </recommendedName>
</protein>
<evidence type="ECO:0000313" key="15">
    <source>
        <dbReference type="Proteomes" id="UP001501094"/>
    </source>
</evidence>
<dbReference type="CDD" id="cd00082">
    <property type="entry name" value="HisKA"/>
    <property type="match status" value="1"/>
</dbReference>
<dbReference type="SMART" id="SM00387">
    <property type="entry name" value="HATPase_c"/>
    <property type="match status" value="1"/>
</dbReference>
<evidence type="ECO:0000256" key="7">
    <source>
        <dbReference type="ARBA" id="ARBA00022777"/>
    </source>
</evidence>
<dbReference type="PRINTS" id="PR00344">
    <property type="entry name" value="BCTRLSENSOR"/>
</dbReference>
<dbReference type="Proteomes" id="UP001501094">
    <property type="component" value="Unassembled WGS sequence"/>
</dbReference>
<evidence type="ECO:0000256" key="1">
    <source>
        <dbReference type="ARBA" id="ARBA00000085"/>
    </source>
</evidence>
<dbReference type="SUPFAM" id="SSF47384">
    <property type="entry name" value="Homodimeric domain of signal transducing histidine kinase"/>
    <property type="match status" value="1"/>
</dbReference>
<dbReference type="GO" id="GO:0016301">
    <property type="term" value="F:kinase activity"/>
    <property type="evidence" value="ECO:0007669"/>
    <property type="project" value="UniProtKB-KW"/>
</dbReference>
<feature type="transmembrane region" description="Helical" evidence="11">
    <location>
        <begin position="66"/>
        <end position="90"/>
    </location>
</feature>
<keyword evidence="8 11" id="KW-1133">Transmembrane helix</keyword>
<keyword evidence="5" id="KW-0808">Transferase</keyword>
<comment type="subcellular location">
    <subcellularLocation>
        <location evidence="2">Cell membrane</location>
    </subcellularLocation>
</comment>
<evidence type="ECO:0000256" key="5">
    <source>
        <dbReference type="ARBA" id="ARBA00022679"/>
    </source>
</evidence>
<evidence type="ECO:0000256" key="3">
    <source>
        <dbReference type="ARBA" id="ARBA00012438"/>
    </source>
</evidence>
<keyword evidence="6 11" id="KW-0812">Transmembrane</keyword>
<dbReference type="Pfam" id="PF02518">
    <property type="entry name" value="HATPase_c"/>
    <property type="match status" value="1"/>
</dbReference>
<proteinExistence type="predicted"/>
<dbReference type="EMBL" id="BAAANL010000010">
    <property type="protein sequence ID" value="GAA1875130.1"/>
    <property type="molecule type" value="Genomic_DNA"/>
</dbReference>
<gene>
    <name evidence="14" type="ORF">GCM10009751_38540</name>
</gene>
<dbReference type="InterPro" id="IPR005467">
    <property type="entry name" value="His_kinase_dom"/>
</dbReference>
<dbReference type="Gene3D" id="3.30.565.10">
    <property type="entry name" value="Histidine kinase-like ATPase, C-terminal domain"/>
    <property type="match status" value="1"/>
</dbReference>
<reference evidence="15" key="1">
    <citation type="journal article" date="2019" name="Int. J. Syst. Evol. Microbiol.">
        <title>The Global Catalogue of Microorganisms (GCM) 10K type strain sequencing project: providing services to taxonomists for standard genome sequencing and annotation.</title>
        <authorList>
            <consortium name="The Broad Institute Genomics Platform"/>
            <consortium name="The Broad Institute Genome Sequencing Center for Infectious Disease"/>
            <person name="Wu L."/>
            <person name="Ma J."/>
        </authorList>
    </citation>
    <scope>NUCLEOTIDE SEQUENCE [LARGE SCALE GENOMIC DNA]</scope>
    <source>
        <strain evidence="15">JCM 14326</strain>
    </source>
</reference>